<evidence type="ECO:0000313" key="4">
    <source>
        <dbReference type="Proteomes" id="UP001556367"/>
    </source>
</evidence>
<organism evidence="3 4">
    <name type="scientific">Hohenbuehelia grisea</name>
    <dbReference type="NCBI Taxonomy" id="104357"/>
    <lineage>
        <taxon>Eukaryota</taxon>
        <taxon>Fungi</taxon>
        <taxon>Dikarya</taxon>
        <taxon>Basidiomycota</taxon>
        <taxon>Agaricomycotina</taxon>
        <taxon>Agaricomycetes</taxon>
        <taxon>Agaricomycetidae</taxon>
        <taxon>Agaricales</taxon>
        <taxon>Pleurotineae</taxon>
        <taxon>Pleurotaceae</taxon>
        <taxon>Hohenbuehelia</taxon>
    </lineage>
</organism>
<dbReference type="EMBL" id="JASNQZ010000010">
    <property type="protein sequence ID" value="KAL0952929.1"/>
    <property type="molecule type" value="Genomic_DNA"/>
</dbReference>
<feature type="compositionally biased region" description="Low complexity" evidence="1">
    <location>
        <begin position="261"/>
        <end position="279"/>
    </location>
</feature>
<proteinExistence type="predicted"/>
<keyword evidence="2" id="KW-0472">Membrane</keyword>
<keyword evidence="2" id="KW-0812">Transmembrane</keyword>
<reference evidence="4" key="1">
    <citation type="submission" date="2024-06" db="EMBL/GenBank/DDBJ databases">
        <title>Multi-omics analyses provide insights into the biosynthesis of the anticancer antibiotic pleurotin in Hohenbuehelia grisea.</title>
        <authorList>
            <person name="Weaver J.A."/>
            <person name="Alberti F."/>
        </authorList>
    </citation>
    <scope>NUCLEOTIDE SEQUENCE [LARGE SCALE GENOMIC DNA]</scope>
    <source>
        <strain evidence="4">T-177</strain>
    </source>
</reference>
<sequence length="543" mass="59888">MVRPDERSLHITIDPNLAKLIAQKASRLQRHCDLLFAYNGLILHFSLSRRLYIRTGQSCHRLKHNKVLTSTTTQISSVCLSANPVDDAARIQLQKMLVDAYREVQQDLDECSSNAADPASPSRPSVYPPLNSVQRKLHRRFTIAGAIAPRVQESDNSETALQGEQDNLRDGCITTPTTPTTAGSKRWRKALRLTKTLCATDDSEPPPTTPRDAAQTRSPLRSPGQYIKNWSPMRTWKSSNASSLDTHAGRSRSGSLSKLISALSSPSRKSTSKTKGSGLCVSKSPVDNSRKAPISASTSPAPPKQDGLAPTTLPFQNRRRAVSSPSVCTGSTSSLGSPRATLVDPKTPTRAIHRDSLNTPEEIDEIDAFFNGPSAPRHDRSAFQPRTSLGKKLFRQDDNSADYFSHHHKFAPSPFLEFEQNLKSAADHQSPSVPRKKYTPLEDPALMPWPQRRPSRSIVSPVLARRPPTTQVAQRSHSFSELAVFMTIQLVLLLYYLLLAFPVACVVAEAVFPWGSIHMPSALISTTTLFSILFAKFDNWLAS</sequence>
<feature type="region of interest" description="Disordered" evidence="1">
    <location>
        <begin position="152"/>
        <end position="184"/>
    </location>
</feature>
<feature type="region of interest" description="Disordered" evidence="1">
    <location>
        <begin position="109"/>
        <end position="130"/>
    </location>
</feature>
<feature type="transmembrane region" description="Helical" evidence="2">
    <location>
        <begin position="482"/>
        <end position="511"/>
    </location>
</feature>
<evidence type="ECO:0000256" key="2">
    <source>
        <dbReference type="SAM" id="Phobius"/>
    </source>
</evidence>
<accession>A0ABR3JBA2</accession>
<comment type="caution">
    <text evidence="3">The sequence shown here is derived from an EMBL/GenBank/DDBJ whole genome shotgun (WGS) entry which is preliminary data.</text>
</comment>
<dbReference type="Proteomes" id="UP001556367">
    <property type="component" value="Unassembled WGS sequence"/>
</dbReference>
<feature type="region of interest" description="Disordered" evidence="1">
    <location>
        <begin position="198"/>
        <end position="345"/>
    </location>
</feature>
<keyword evidence="4" id="KW-1185">Reference proteome</keyword>
<protein>
    <submittedName>
        <fullName evidence="3">Uncharacterized protein</fullName>
    </submittedName>
</protein>
<name>A0ABR3JBA2_9AGAR</name>
<feature type="compositionally biased region" description="Low complexity" evidence="1">
    <location>
        <begin position="322"/>
        <end position="334"/>
    </location>
</feature>
<feature type="transmembrane region" description="Helical" evidence="2">
    <location>
        <begin position="517"/>
        <end position="535"/>
    </location>
</feature>
<feature type="compositionally biased region" description="Polar residues" evidence="1">
    <location>
        <begin position="236"/>
        <end position="245"/>
    </location>
</feature>
<evidence type="ECO:0000313" key="3">
    <source>
        <dbReference type="EMBL" id="KAL0952929.1"/>
    </source>
</evidence>
<keyword evidence="2" id="KW-1133">Transmembrane helix</keyword>
<evidence type="ECO:0000256" key="1">
    <source>
        <dbReference type="SAM" id="MobiDB-lite"/>
    </source>
</evidence>
<gene>
    <name evidence="3" type="ORF">HGRIS_007142</name>
</gene>